<evidence type="ECO:0000256" key="4">
    <source>
        <dbReference type="ARBA" id="ARBA00023163"/>
    </source>
</evidence>
<keyword evidence="8" id="KW-1185">Reference proteome</keyword>
<dbReference type="GO" id="GO:0000428">
    <property type="term" value="C:DNA-directed RNA polymerase complex"/>
    <property type="evidence" value="ECO:0007669"/>
    <property type="project" value="UniProtKB-KW"/>
</dbReference>
<dbReference type="GO" id="GO:0003677">
    <property type="term" value="F:DNA binding"/>
    <property type="evidence" value="ECO:0007669"/>
    <property type="project" value="InterPro"/>
</dbReference>
<evidence type="ECO:0000256" key="5">
    <source>
        <dbReference type="ARBA" id="ARBA00023242"/>
    </source>
</evidence>
<dbReference type="eggNOG" id="KOG4183">
    <property type="taxonomic scope" value="Eukaryota"/>
</dbReference>
<organism evidence="7 8">
    <name type="scientific">Ostreococcus lucimarinus (strain CCE9901)</name>
    <dbReference type="NCBI Taxonomy" id="436017"/>
    <lineage>
        <taxon>Eukaryota</taxon>
        <taxon>Viridiplantae</taxon>
        <taxon>Chlorophyta</taxon>
        <taxon>Mamiellophyceae</taxon>
        <taxon>Mamiellales</taxon>
        <taxon>Bathycoccaceae</taxon>
        <taxon>Ostreococcus</taxon>
    </lineage>
</organism>
<dbReference type="AlphaFoldDB" id="A4S5R0"/>
<evidence type="ECO:0000313" key="7">
    <source>
        <dbReference type="EMBL" id="ABO98945.1"/>
    </source>
</evidence>
<feature type="compositionally biased region" description="Basic and acidic residues" evidence="6">
    <location>
        <begin position="29"/>
        <end position="39"/>
    </location>
</feature>
<dbReference type="STRING" id="436017.A4S5R0"/>
<evidence type="ECO:0000313" key="8">
    <source>
        <dbReference type="Proteomes" id="UP000001568"/>
    </source>
</evidence>
<sequence length="510" mass="56498">MTQRPADAAASSFGARLRRAGVKTLRLRVSGERAKRGLESDNESDSDDDAGARDGPFVMRCGAVGARGVERATTFEAWRPRRGMDREELAEKYGDGGLKRHRGMHGGLEEAFRGNNIVVRGTLDGVEYVGKNFTHAASGIGRAYERERGYDGKMMLGRLKKASGEDDGAYELELMPIAGGRVIDLETRLRKYNYTEHSKSDLADINDPAVRAEINAKQLEAFASDKRKRQVNRLNAARKLDEASIASPKLMQAHIAEGAATLKSRAELILEAGKTRNIPPHEPNALNLDEAYPIASMPCHALLHKLRSKDLLENADGATDSGEVTFEPLTLALASLCLKTGTKPELNKRAQLIMYADALCKLLARERIKEAKPKATEDAETPTEPSHRFTFTSAENVDPLLQEALIHSYMDEDVASDVRQYVMSKHRRDLVRLQVILIALRLCQWTLEIELVRPHLKVDSKEMMAYTRELGCKSVKGGKNPVVKLDLNGRALSSVLPEIRARGKRAKPKE</sequence>
<proteinExistence type="inferred from homology"/>
<protein>
    <submittedName>
        <fullName evidence="7">Uncharacterized protein</fullName>
    </submittedName>
</protein>
<keyword evidence="3" id="KW-0240">DNA-directed RNA polymerase</keyword>
<feature type="compositionally biased region" description="Acidic residues" evidence="6">
    <location>
        <begin position="40"/>
        <end position="49"/>
    </location>
</feature>
<dbReference type="PANTHER" id="PTHR14440">
    <property type="entry name" value="DNA-DIRECTED RNA POLYMERASE I SUBUNIT RPA49"/>
    <property type="match status" value="1"/>
</dbReference>
<feature type="region of interest" description="Disordered" evidence="6">
    <location>
        <begin position="29"/>
        <end position="55"/>
    </location>
</feature>
<dbReference type="InterPro" id="IPR009668">
    <property type="entry name" value="RNA_pol-assoc_fac_A49-like"/>
</dbReference>
<dbReference type="GO" id="GO:0006351">
    <property type="term" value="P:DNA-templated transcription"/>
    <property type="evidence" value="ECO:0007669"/>
    <property type="project" value="InterPro"/>
</dbReference>
<evidence type="ECO:0000256" key="6">
    <source>
        <dbReference type="SAM" id="MobiDB-lite"/>
    </source>
</evidence>
<dbReference type="OrthoDB" id="532500at2759"/>
<dbReference type="Proteomes" id="UP000001568">
    <property type="component" value="Chromosome 12"/>
</dbReference>
<dbReference type="KEGG" id="olu:OSTLU_17613"/>
<dbReference type="RefSeq" id="XP_001420652.1">
    <property type="nucleotide sequence ID" value="XM_001420615.1"/>
</dbReference>
<comment type="subcellular location">
    <subcellularLocation>
        <location evidence="1">Nucleus</location>
        <location evidence="1">Nucleolus</location>
    </subcellularLocation>
</comment>
<dbReference type="GO" id="GO:0005730">
    <property type="term" value="C:nucleolus"/>
    <property type="evidence" value="ECO:0007669"/>
    <property type="project" value="UniProtKB-SubCell"/>
</dbReference>
<comment type="similarity">
    <text evidence="2">Belongs to the eukaryotic RPA49/POLR1E RNA polymerase subunit family.</text>
</comment>
<keyword evidence="5" id="KW-0539">Nucleus</keyword>
<evidence type="ECO:0000256" key="2">
    <source>
        <dbReference type="ARBA" id="ARBA00009430"/>
    </source>
</evidence>
<dbReference type="Pfam" id="PF06870">
    <property type="entry name" value="RNA_pol_I_A49"/>
    <property type="match status" value="1"/>
</dbReference>
<dbReference type="OMA" id="VGKNFTH"/>
<keyword evidence="4" id="KW-0804">Transcription</keyword>
<name>A4S5R0_OSTLU</name>
<accession>A4S5R0</accession>
<evidence type="ECO:0000256" key="1">
    <source>
        <dbReference type="ARBA" id="ARBA00004604"/>
    </source>
</evidence>
<evidence type="ECO:0000256" key="3">
    <source>
        <dbReference type="ARBA" id="ARBA00022478"/>
    </source>
</evidence>
<dbReference type="EMBL" id="CP000592">
    <property type="protein sequence ID" value="ABO98945.1"/>
    <property type="molecule type" value="Genomic_DNA"/>
</dbReference>
<dbReference type="Gramene" id="ABO98945">
    <property type="protein sequence ID" value="ABO98945"/>
    <property type="gene ID" value="OSTLU_17613"/>
</dbReference>
<gene>
    <name evidence="7" type="ORF">OSTLU_17613</name>
</gene>
<reference evidence="7 8" key="1">
    <citation type="journal article" date="2007" name="Proc. Natl. Acad. Sci. U.S.A.">
        <title>The tiny eukaryote Ostreococcus provides genomic insights into the paradox of plankton speciation.</title>
        <authorList>
            <person name="Palenik B."/>
            <person name="Grimwood J."/>
            <person name="Aerts A."/>
            <person name="Rouze P."/>
            <person name="Salamov A."/>
            <person name="Putnam N."/>
            <person name="Dupont C."/>
            <person name="Jorgensen R."/>
            <person name="Derelle E."/>
            <person name="Rombauts S."/>
            <person name="Zhou K."/>
            <person name="Otillar R."/>
            <person name="Merchant S.S."/>
            <person name="Podell S."/>
            <person name="Gaasterland T."/>
            <person name="Napoli C."/>
            <person name="Gendler K."/>
            <person name="Manuell A."/>
            <person name="Tai V."/>
            <person name="Vallon O."/>
            <person name="Piganeau G."/>
            <person name="Jancek S."/>
            <person name="Heijde M."/>
            <person name="Jabbari K."/>
            <person name="Bowler C."/>
            <person name="Lohr M."/>
            <person name="Robbens S."/>
            <person name="Werner G."/>
            <person name="Dubchak I."/>
            <person name="Pazour G.J."/>
            <person name="Ren Q."/>
            <person name="Paulsen I."/>
            <person name="Delwiche C."/>
            <person name="Schmutz J."/>
            <person name="Rokhsar D."/>
            <person name="Van de Peer Y."/>
            <person name="Moreau H."/>
            <person name="Grigoriev I.V."/>
        </authorList>
    </citation>
    <scope>NUCLEOTIDE SEQUENCE [LARGE SCALE GENOMIC DNA]</scope>
    <source>
        <strain evidence="7 8">CCE9901</strain>
    </source>
</reference>
<dbReference type="HOGENOM" id="CLU_534633_0_0_1"/>
<dbReference type="GeneID" id="5004915"/>